<evidence type="ECO:0000256" key="2">
    <source>
        <dbReference type="PROSITE-ProRule" id="PRU00335"/>
    </source>
</evidence>
<dbReference type="EMBL" id="PYGE01000005">
    <property type="protein sequence ID" value="PSL04615.1"/>
    <property type="molecule type" value="Genomic_DNA"/>
</dbReference>
<name>A0A2P8E576_9ACTN</name>
<gene>
    <name evidence="4" type="ORF">CLV30_10580</name>
</gene>
<feature type="domain" description="HTH tetR-type" evidence="3">
    <location>
        <begin position="1"/>
        <end position="55"/>
    </location>
</feature>
<evidence type="ECO:0000313" key="5">
    <source>
        <dbReference type="Proteomes" id="UP000243528"/>
    </source>
</evidence>
<dbReference type="InterPro" id="IPR001647">
    <property type="entry name" value="HTH_TetR"/>
</dbReference>
<dbReference type="PANTHER" id="PTHR30055">
    <property type="entry name" value="HTH-TYPE TRANSCRIPTIONAL REGULATOR RUTR"/>
    <property type="match status" value="1"/>
</dbReference>
<dbReference type="GO" id="GO:0003700">
    <property type="term" value="F:DNA-binding transcription factor activity"/>
    <property type="evidence" value="ECO:0007669"/>
    <property type="project" value="TreeGrafter"/>
</dbReference>
<evidence type="ECO:0000256" key="1">
    <source>
        <dbReference type="ARBA" id="ARBA00023125"/>
    </source>
</evidence>
<dbReference type="InterPro" id="IPR009057">
    <property type="entry name" value="Homeodomain-like_sf"/>
</dbReference>
<feature type="DNA-binding region" description="H-T-H motif" evidence="2">
    <location>
        <begin position="18"/>
        <end position="37"/>
    </location>
</feature>
<proteinExistence type="predicted"/>
<dbReference type="AlphaFoldDB" id="A0A2P8E576"/>
<dbReference type="GO" id="GO:0000976">
    <property type="term" value="F:transcription cis-regulatory region binding"/>
    <property type="evidence" value="ECO:0007669"/>
    <property type="project" value="TreeGrafter"/>
</dbReference>
<reference evidence="4 5" key="1">
    <citation type="submission" date="2018-03" db="EMBL/GenBank/DDBJ databases">
        <title>Genomic Encyclopedia of Archaeal and Bacterial Type Strains, Phase II (KMG-II): from individual species to whole genera.</title>
        <authorList>
            <person name="Goeker M."/>
        </authorList>
    </citation>
    <scope>NUCLEOTIDE SEQUENCE [LARGE SCALE GENOMIC DNA]</scope>
    <source>
        <strain evidence="4 5">DSM 45211</strain>
    </source>
</reference>
<comment type="caution">
    <text evidence="4">The sequence shown here is derived from an EMBL/GenBank/DDBJ whole genome shotgun (WGS) entry which is preliminary data.</text>
</comment>
<organism evidence="4 5">
    <name type="scientific">Haloactinopolyspora alba</name>
    <dbReference type="NCBI Taxonomy" id="648780"/>
    <lineage>
        <taxon>Bacteria</taxon>
        <taxon>Bacillati</taxon>
        <taxon>Actinomycetota</taxon>
        <taxon>Actinomycetes</taxon>
        <taxon>Jiangellales</taxon>
        <taxon>Jiangellaceae</taxon>
        <taxon>Haloactinopolyspora</taxon>
    </lineage>
</organism>
<dbReference type="SUPFAM" id="SSF46689">
    <property type="entry name" value="Homeodomain-like"/>
    <property type="match status" value="1"/>
</dbReference>
<accession>A0A2P8E576</accession>
<dbReference type="Pfam" id="PF00440">
    <property type="entry name" value="TetR_N"/>
    <property type="match status" value="1"/>
</dbReference>
<dbReference type="Gene3D" id="1.10.357.10">
    <property type="entry name" value="Tetracycline Repressor, domain 2"/>
    <property type="match status" value="1"/>
</dbReference>
<evidence type="ECO:0000259" key="3">
    <source>
        <dbReference type="PROSITE" id="PS50977"/>
    </source>
</evidence>
<dbReference type="InterPro" id="IPR050109">
    <property type="entry name" value="HTH-type_TetR-like_transc_reg"/>
</dbReference>
<dbReference type="Proteomes" id="UP000243528">
    <property type="component" value="Unassembled WGS sequence"/>
</dbReference>
<evidence type="ECO:0000313" key="4">
    <source>
        <dbReference type="EMBL" id="PSL04615.1"/>
    </source>
</evidence>
<keyword evidence="5" id="KW-1185">Reference proteome</keyword>
<dbReference type="PANTHER" id="PTHR30055:SF226">
    <property type="entry name" value="HTH-TYPE TRANSCRIPTIONAL REGULATOR PKSA"/>
    <property type="match status" value="1"/>
</dbReference>
<protein>
    <submittedName>
        <fullName evidence="4">TetR family transcriptional regulator</fullName>
    </submittedName>
</protein>
<dbReference type="PRINTS" id="PR00455">
    <property type="entry name" value="HTHTETR"/>
</dbReference>
<dbReference type="PROSITE" id="PS50977">
    <property type="entry name" value="HTH_TETR_2"/>
    <property type="match status" value="1"/>
</dbReference>
<sequence>MRDAARELFVSQGYADTTMKQIAADAGVAVQTVYYTFKTKGALLCEVAEVTAAGEDDPVPVSRRAWMREAMAVPSTQRTIALVVEHGSGIYERVAVLWPAVNAAAAADPEVDEYWRGVAANRRSGQHAFVARIAELGGLRSELDVGRATDIVVVLCGHDVYRGLVLDAGWTVPDYKAWLFTTLIQQLLGHRQPDPEALRGLSYAPLVDAS</sequence>
<keyword evidence="1 2" id="KW-0238">DNA-binding</keyword>